<evidence type="ECO:0008006" key="4">
    <source>
        <dbReference type="Google" id="ProtNLM"/>
    </source>
</evidence>
<evidence type="ECO:0000313" key="3">
    <source>
        <dbReference type="Proteomes" id="UP000292385"/>
    </source>
</evidence>
<name>A0ABY2ACP2_9ACTN</name>
<dbReference type="InterPro" id="IPR019405">
    <property type="entry name" value="Lactonase_7-beta_prop"/>
</dbReference>
<dbReference type="Proteomes" id="UP000292385">
    <property type="component" value="Unassembled WGS sequence"/>
</dbReference>
<gene>
    <name evidence="2" type="ORF">E0H58_02205</name>
</gene>
<evidence type="ECO:0000313" key="2">
    <source>
        <dbReference type="EMBL" id="TCC26848.1"/>
    </source>
</evidence>
<comment type="similarity">
    <text evidence="1">Belongs to the cycloisomerase 2 family.</text>
</comment>
<dbReference type="InterPro" id="IPR050282">
    <property type="entry name" value="Cycloisomerase_2"/>
</dbReference>
<keyword evidence="3" id="KW-1185">Reference proteome</keyword>
<sequence length="392" mass="40175">MRSQPPPAWLDHDIHLFPLGGITMRNPFVRSLSPLLAVAAAATGGAGIANAQTPTPATGAQVVGHVYEATNSPAGNAIQIFDRLRDGRLRPGSAVATGGLGLGASLASQNALVRRGDLLYVVNAGDDTISTLAITGRGLVKRDVEPTGGDRPVSVTVHGSTVYVLNQGSETISGLRVGPDGHLSVLPRSTRQLSKAGDADPAAAQVSFTPDGRHLLVTHKGDQTIDTFAVHGRYAGSAVPNRSAGSTPYGFDFDRRGHAIVSEAGPSAVSSYGVRFGRLRTITPSLSDTQAAACWLVTTRDGRYAYTVNAASSTISSYRIGTDGRLSLLAAVAARTTGGGTDAALSPDNKTLQVRLGNGDIASYAVAHNGNLASLQDTSGTATSGTAGLATD</sequence>
<comment type="caution">
    <text evidence="2">The sequence shown here is derived from an EMBL/GenBank/DDBJ whole genome shotgun (WGS) entry which is preliminary data.</text>
</comment>
<evidence type="ECO:0000256" key="1">
    <source>
        <dbReference type="ARBA" id="ARBA00005564"/>
    </source>
</evidence>
<protein>
    <recommendedName>
        <fullName evidence="4">Lactonase family protein</fullName>
    </recommendedName>
</protein>
<organism evidence="2 3">
    <name type="scientific">Kribbella speibonae</name>
    <dbReference type="NCBI Taxonomy" id="1572660"/>
    <lineage>
        <taxon>Bacteria</taxon>
        <taxon>Bacillati</taxon>
        <taxon>Actinomycetota</taxon>
        <taxon>Actinomycetes</taxon>
        <taxon>Propionibacteriales</taxon>
        <taxon>Kribbellaceae</taxon>
        <taxon>Kribbella</taxon>
    </lineage>
</organism>
<proteinExistence type="inferred from homology"/>
<reference evidence="2 3" key="1">
    <citation type="submission" date="2019-02" db="EMBL/GenBank/DDBJ databases">
        <title>Kribbella capetownensis sp. nov. and Kribbella speibonae sp. nov., isolated from soil.</title>
        <authorList>
            <person name="Curtis S.M."/>
            <person name="Norton I."/>
            <person name="Everest G.J."/>
            <person name="Meyers P.R."/>
        </authorList>
    </citation>
    <scope>NUCLEOTIDE SEQUENCE [LARGE SCALE GENOMIC DNA]</scope>
    <source>
        <strain evidence="2 3">SK5</strain>
    </source>
</reference>
<dbReference type="InterPro" id="IPR015943">
    <property type="entry name" value="WD40/YVTN_repeat-like_dom_sf"/>
</dbReference>
<dbReference type="SUPFAM" id="SSF50974">
    <property type="entry name" value="Nitrous oxide reductase, N-terminal domain"/>
    <property type="match status" value="1"/>
</dbReference>
<dbReference type="PANTHER" id="PTHR30344:SF1">
    <property type="entry name" value="6-PHOSPHOGLUCONOLACTONASE"/>
    <property type="match status" value="1"/>
</dbReference>
<dbReference type="Pfam" id="PF10282">
    <property type="entry name" value="Lactonase"/>
    <property type="match status" value="1"/>
</dbReference>
<accession>A0ABY2ACP2</accession>
<dbReference type="EMBL" id="SJJY01000001">
    <property type="protein sequence ID" value="TCC26848.1"/>
    <property type="molecule type" value="Genomic_DNA"/>
</dbReference>
<dbReference type="PANTHER" id="PTHR30344">
    <property type="entry name" value="6-PHOSPHOGLUCONOLACTONASE-RELATED"/>
    <property type="match status" value="1"/>
</dbReference>
<dbReference type="InterPro" id="IPR011045">
    <property type="entry name" value="N2O_reductase_N"/>
</dbReference>
<dbReference type="Gene3D" id="2.130.10.10">
    <property type="entry name" value="YVTN repeat-like/Quinoprotein amine dehydrogenase"/>
    <property type="match status" value="2"/>
</dbReference>